<dbReference type="SUPFAM" id="SSF47090">
    <property type="entry name" value="PGBD-like"/>
    <property type="match status" value="1"/>
</dbReference>
<gene>
    <name evidence="3" type="ORF">DSCO28_20510</name>
</gene>
<sequence length="220" mass="24504">MAPVYKVKQGDCISSIALHFGHFWETLWNEPDNTGLREFRKDPNVLMAGDEVMVPEIRPKAETGATEVCHRFRKKGVPAKLRLRVLMEDPFEEQEDKEEPKSRANQEYVLDLDGAIYRGTTDDDGIIEVAIPPNARYGKLTVGPDNTVIKVALGELDPVDQISGLQGRLNNLGFHCGAVTGEINEATQAALRRFQEEHGLDVTGQPDQQTRDKLEEAHGS</sequence>
<dbReference type="Pfam" id="PF01471">
    <property type="entry name" value="PG_binding_1"/>
    <property type="match status" value="1"/>
</dbReference>
<feature type="compositionally biased region" description="Basic and acidic residues" evidence="1">
    <location>
        <begin position="209"/>
        <end position="220"/>
    </location>
</feature>
<dbReference type="InterPro" id="IPR036365">
    <property type="entry name" value="PGBD-like_sf"/>
</dbReference>
<evidence type="ECO:0000313" key="4">
    <source>
        <dbReference type="Proteomes" id="UP000425960"/>
    </source>
</evidence>
<reference evidence="3 4" key="1">
    <citation type="submission" date="2019-11" db="EMBL/GenBank/DDBJ databases">
        <title>Comparative genomics of hydrocarbon-degrading Desulfosarcina strains.</title>
        <authorList>
            <person name="Watanabe M."/>
            <person name="Kojima H."/>
            <person name="Fukui M."/>
        </authorList>
    </citation>
    <scope>NUCLEOTIDE SEQUENCE [LARGE SCALE GENOMIC DNA]</scope>
    <source>
        <strain evidence="3 4">28bB2T</strain>
    </source>
</reference>
<dbReference type="Gene3D" id="1.10.101.10">
    <property type="entry name" value="PGBD-like superfamily/PGBD"/>
    <property type="match status" value="1"/>
</dbReference>
<evidence type="ECO:0000256" key="1">
    <source>
        <dbReference type="SAM" id="MobiDB-lite"/>
    </source>
</evidence>
<dbReference type="InterPro" id="IPR018392">
    <property type="entry name" value="LysM"/>
</dbReference>
<protein>
    <recommendedName>
        <fullName evidence="2">Peptidoglycan binding-like domain-containing protein</fullName>
    </recommendedName>
</protein>
<accession>A0A5K7ZM96</accession>
<name>A0A5K7ZM96_9BACT</name>
<dbReference type="RefSeq" id="WP_155322180.1">
    <property type="nucleotide sequence ID" value="NZ_AP021876.1"/>
</dbReference>
<organism evidence="3 4">
    <name type="scientific">Desulfosarcina ovata subsp. sediminis</name>
    <dbReference type="NCBI Taxonomy" id="885957"/>
    <lineage>
        <taxon>Bacteria</taxon>
        <taxon>Pseudomonadati</taxon>
        <taxon>Thermodesulfobacteriota</taxon>
        <taxon>Desulfobacteria</taxon>
        <taxon>Desulfobacterales</taxon>
        <taxon>Desulfosarcinaceae</taxon>
        <taxon>Desulfosarcina</taxon>
    </lineage>
</organism>
<dbReference type="CDD" id="cd00118">
    <property type="entry name" value="LysM"/>
    <property type="match status" value="1"/>
</dbReference>
<dbReference type="KEGG" id="dov:DSCO28_20510"/>
<dbReference type="InterPro" id="IPR002477">
    <property type="entry name" value="Peptidoglycan-bd-like"/>
</dbReference>
<evidence type="ECO:0000259" key="2">
    <source>
        <dbReference type="Pfam" id="PF01471"/>
    </source>
</evidence>
<feature type="region of interest" description="Disordered" evidence="1">
    <location>
        <begin position="197"/>
        <end position="220"/>
    </location>
</feature>
<dbReference type="InterPro" id="IPR036779">
    <property type="entry name" value="LysM_dom_sf"/>
</dbReference>
<dbReference type="AlphaFoldDB" id="A0A5K7ZM96"/>
<dbReference type="EMBL" id="AP021876">
    <property type="protein sequence ID" value="BBO81485.1"/>
    <property type="molecule type" value="Genomic_DNA"/>
</dbReference>
<dbReference type="Proteomes" id="UP000425960">
    <property type="component" value="Chromosome"/>
</dbReference>
<dbReference type="InterPro" id="IPR036366">
    <property type="entry name" value="PGBDSf"/>
</dbReference>
<feature type="domain" description="Peptidoglycan binding-like" evidence="2">
    <location>
        <begin position="162"/>
        <end position="214"/>
    </location>
</feature>
<evidence type="ECO:0000313" key="3">
    <source>
        <dbReference type="EMBL" id="BBO81485.1"/>
    </source>
</evidence>
<dbReference type="Gene3D" id="3.10.350.10">
    <property type="entry name" value="LysM domain"/>
    <property type="match status" value="1"/>
</dbReference>
<proteinExistence type="predicted"/>